<evidence type="ECO:0000256" key="7">
    <source>
        <dbReference type="ARBA" id="ARBA00023163"/>
    </source>
</evidence>
<keyword evidence="2" id="KW-0597">Phosphoprotein</keyword>
<dbReference type="InterPro" id="IPR002035">
    <property type="entry name" value="VWF_A"/>
</dbReference>
<dbReference type="AlphaFoldDB" id="A0A9W4JMM8"/>
<dbReference type="PROSITE" id="PS51468">
    <property type="entry name" value="VIT"/>
    <property type="match status" value="1"/>
</dbReference>
<evidence type="ECO:0000256" key="1">
    <source>
        <dbReference type="ARBA" id="ARBA00004123"/>
    </source>
</evidence>
<reference evidence="12" key="1">
    <citation type="submission" date="2021-07" db="EMBL/GenBank/DDBJ databases">
        <authorList>
            <person name="Branca A.L. A."/>
        </authorList>
    </citation>
    <scope>NUCLEOTIDE SEQUENCE</scope>
</reference>
<dbReference type="Pfam" id="PF05001">
    <property type="entry name" value="RNA_pol_Rpb1_R"/>
    <property type="match status" value="6"/>
</dbReference>
<sequence>MSHGCFYELTSNGRSTREYLPQIGLDAHAVILASNSRTVITQTFVNPSSTDAISEVSYSFPLYENSSVVGFTCHIAGAVIEGRVEPKAKATEIYEEAKSKGISAAVLDRSVNAADVFSTRIGNVPAGETVLIEITLIAELTQDTQTNGTRYTIPSIIGHRYGAGSVPGPPEGTCTNTAIKVDVVMEKGSNIRSIRSPSHPIQVDLGRISSMPETSFESHFASVRLNQKAVLGEDFVITVNADSQDIPIALLETHPSLPGQKALMVSLVPKFTLPSDPSEIVFVIDRSGSMQDKIPTLRSALELFLKSLPLGVPFNIVSFGSDHELMWPRSKMSSTETLGYALEYTKRVEANMGGTEILGGLQAATKNRYQDKSLEVLLLTDGQAWDQTRIFEFVSKANRDHSARFFTLGIGNSVSHALINGISRAGKGFSQAILKNEDLNKTVIRMLKGALMSRLHNTRLDLNIPGLGEEFVHIETPIKDENQIDAPSVPISLVGQGCEKEEIEDLREGLPELAVPNILQAPADLPALFPFIRSNIYILLSHEQTFPAAITLRASSKYGPLELEIPVQDVGEGKTIHQIAVKKIVTELEESHGWINSAKDSKGELITSKWESRVDELNRKECERLGVLFQVAGKHCSFVAVEEEIPTETEVSPEVLTVWNYTDSDILKFGNLQVDQRMIDRRMLTAETQMPVKKKKAKKTRSRITAPAVSSDVAIDASDSEGSITGYALFPASSFGGPPQRSMSPGFSPTSPGFPPTSPGYSPTSPAFSPTSPAFSPTSPAFSPTSPSFSPTSPGFSPTSPSFSPTSPGFSPTSPAFSPTSPGFSPTTPRHSPSHIHLNGASGGEEDDGKNEFLKLPPLDRMISLQTFSGYWEMSEVFLRTVGYDPAKFHADLQSHYKTLTKGIKADEVARVEQWGNLIATSAARLFLEEKESHSKDVWELLKEKADGWVQAQLNILSSMDRQVVTALIEGLPNFEVA</sequence>
<dbReference type="EMBL" id="CAJVPG010000423">
    <property type="protein sequence ID" value="CAG8409083.1"/>
    <property type="molecule type" value="Genomic_DNA"/>
</dbReference>
<evidence type="ECO:0000256" key="5">
    <source>
        <dbReference type="ARBA" id="ARBA00022833"/>
    </source>
</evidence>
<dbReference type="GO" id="GO:0003677">
    <property type="term" value="F:DNA binding"/>
    <property type="evidence" value="ECO:0007669"/>
    <property type="project" value="UniProtKB-KW"/>
</dbReference>
<evidence type="ECO:0008006" key="14">
    <source>
        <dbReference type="Google" id="ProtNLM"/>
    </source>
</evidence>
<organism evidence="12 13">
    <name type="scientific">Penicillium salamii</name>
    <dbReference type="NCBI Taxonomy" id="1612424"/>
    <lineage>
        <taxon>Eukaryota</taxon>
        <taxon>Fungi</taxon>
        <taxon>Dikarya</taxon>
        <taxon>Ascomycota</taxon>
        <taxon>Pezizomycotina</taxon>
        <taxon>Eurotiomycetes</taxon>
        <taxon>Eurotiomycetidae</taxon>
        <taxon>Eurotiales</taxon>
        <taxon>Aspergillaceae</taxon>
        <taxon>Penicillium</taxon>
    </lineage>
</organism>
<dbReference type="GO" id="GO:0006366">
    <property type="term" value="P:transcription by RNA polymerase II"/>
    <property type="evidence" value="ECO:0007669"/>
    <property type="project" value="InterPro"/>
</dbReference>
<accession>A0A9W4JMM8</accession>
<keyword evidence="3" id="KW-0479">Metal-binding</keyword>
<evidence type="ECO:0000313" key="13">
    <source>
        <dbReference type="Proteomes" id="UP001152649"/>
    </source>
</evidence>
<dbReference type="PANTHER" id="PTHR45737">
    <property type="entry name" value="VON WILLEBRAND FACTOR A DOMAIN-CONTAINING PROTEIN 5A"/>
    <property type="match status" value="1"/>
</dbReference>
<feature type="region of interest" description="Disordered" evidence="9">
    <location>
        <begin position="736"/>
        <end position="852"/>
    </location>
</feature>
<protein>
    <recommendedName>
        <fullName evidence="14">von Willebrand domain-containing protein</fullName>
    </recommendedName>
</protein>
<evidence type="ECO:0000256" key="3">
    <source>
        <dbReference type="ARBA" id="ARBA00022723"/>
    </source>
</evidence>
<evidence type="ECO:0000313" key="12">
    <source>
        <dbReference type="EMBL" id="CAG8409083.1"/>
    </source>
</evidence>
<comment type="caution">
    <text evidence="12">The sequence shown here is derived from an EMBL/GenBank/DDBJ whole genome shotgun (WGS) entry which is preliminary data.</text>
</comment>
<dbReference type="Proteomes" id="UP001152649">
    <property type="component" value="Unassembled WGS sequence"/>
</dbReference>
<keyword evidence="13" id="KW-1185">Reference proteome</keyword>
<dbReference type="InterPro" id="IPR036465">
    <property type="entry name" value="vWFA_dom_sf"/>
</dbReference>
<evidence type="ECO:0000259" key="10">
    <source>
        <dbReference type="PROSITE" id="PS50234"/>
    </source>
</evidence>
<dbReference type="OrthoDB" id="1606438at2759"/>
<dbReference type="GO" id="GO:0046872">
    <property type="term" value="F:metal ion binding"/>
    <property type="evidence" value="ECO:0007669"/>
    <property type="project" value="UniProtKB-KW"/>
</dbReference>
<dbReference type="SUPFAM" id="SSF53300">
    <property type="entry name" value="vWA-like"/>
    <property type="match status" value="1"/>
</dbReference>
<evidence type="ECO:0000256" key="6">
    <source>
        <dbReference type="ARBA" id="ARBA00023125"/>
    </source>
</evidence>
<dbReference type="PROSITE" id="PS50234">
    <property type="entry name" value="VWFA"/>
    <property type="match status" value="1"/>
</dbReference>
<feature type="compositionally biased region" description="Low complexity" evidence="9">
    <location>
        <begin position="759"/>
        <end position="829"/>
    </location>
</feature>
<feature type="domain" description="VWFA" evidence="10">
    <location>
        <begin position="279"/>
        <end position="455"/>
    </location>
</feature>
<keyword evidence="5" id="KW-0862">Zinc</keyword>
<evidence type="ECO:0000256" key="2">
    <source>
        <dbReference type="ARBA" id="ARBA00022553"/>
    </source>
</evidence>
<keyword evidence="6" id="KW-0238">DNA-binding</keyword>
<dbReference type="InterPro" id="IPR013694">
    <property type="entry name" value="VIT"/>
</dbReference>
<dbReference type="GO" id="GO:0005634">
    <property type="term" value="C:nucleus"/>
    <property type="evidence" value="ECO:0007669"/>
    <property type="project" value="UniProtKB-SubCell"/>
</dbReference>
<evidence type="ECO:0000256" key="9">
    <source>
        <dbReference type="SAM" id="MobiDB-lite"/>
    </source>
</evidence>
<evidence type="ECO:0000259" key="11">
    <source>
        <dbReference type="PROSITE" id="PS51468"/>
    </source>
</evidence>
<feature type="domain" description="VIT" evidence="11">
    <location>
        <begin position="6"/>
        <end position="138"/>
    </location>
</feature>
<keyword evidence="7" id="KW-0804">Transcription</keyword>
<keyword evidence="8" id="KW-0539">Nucleus</keyword>
<keyword evidence="4" id="KW-0677">Repeat</keyword>
<gene>
    <name evidence="12" type="ORF">PSALAMII_LOCUS8618</name>
</gene>
<dbReference type="Pfam" id="PF08487">
    <property type="entry name" value="VIT"/>
    <property type="match status" value="1"/>
</dbReference>
<dbReference type="Gene3D" id="3.40.50.410">
    <property type="entry name" value="von Willebrand factor, type A domain"/>
    <property type="match status" value="1"/>
</dbReference>
<dbReference type="InterPro" id="IPR000684">
    <property type="entry name" value="RNA_pol_II_repeat_euk"/>
</dbReference>
<dbReference type="SMART" id="SM00609">
    <property type="entry name" value="VIT"/>
    <property type="match status" value="1"/>
</dbReference>
<dbReference type="SMART" id="SM00327">
    <property type="entry name" value="VWA"/>
    <property type="match status" value="1"/>
</dbReference>
<proteinExistence type="predicted"/>
<name>A0A9W4JMM8_9EURO</name>
<evidence type="ECO:0000256" key="4">
    <source>
        <dbReference type="ARBA" id="ARBA00022737"/>
    </source>
</evidence>
<dbReference type="PANTHER" id="PTHR45737:SF6">
    <property type="entry name" value="VON WILLEBRAND FACTOR A DOMAIN-CONTAINING PROTEIN 5A"/>
    <property type="match status" value="1"/>
</dbReference>
<evidence type="ECO:0000256" key="8">
    <source>
        <dbReference type="ARBA" id="ARBA00023242"/>
    </source>
</evidence>
<comment type="subcellular location">
    <subcellularLocation>
        <location evidence="1">Nucleus</location>
    </subcellularLocation>
</comment>
<dbReference type="Pfam" id="PF13768">
    <property type="entry name" value="VWA_3"/>
    <property type="match status" value="1"/>
</dbReference>